<dbReference type="EMBL" id="MU393553">
    <property type="protein sequence ID" value="KAI4861408.1"/>
    <property type="molecule type" value="Genomic_DNA"/>
</dbReference>
<evidence type="ECO:0000313" key="1">
    <source>
        <dbReference type="EMBL" id="KAI4861408.1"/>
    </source>
</evidence>
<gene>
    <name evidence="1" type="ORF">F4820DRAFT_433846</name>
</gene>
<proteinExistence type="predicted"/>
<accession>A0ACB9YQG0</accession>
<protein>
    <submittedName>
        <fullName evidence="1">Cytochrome P450</fullName>
    </submittedName>
</protein>
<reference evidence="1 2" key="1">
    <citation type="journal article" date="2022" name="New Phytol.">
        <title>Ecological generalism drives hyperdiversity of secondary metabolite gene clusters in xylarialean endophytes.</title>
        <authorList>
            <person name="Franco M.E.E."/>
            <person name="Wisecaver J.H."/>
            <person name="Arnold A.E."/>
            <person name="Ju Y.M."/>
            <person name="Slot J.C."/>
            <person name="Ahrendt S."/>
            <person name="Moore L.P."/>
            <person name="Eastman K.E."/>
            <person name="Scott K."/>
            <person name="Konkel Z."/>
            <person name="Mondo S.J."/>
            <person name="Kuo A."/>
            <person name="Hayes R.D."/>
            <person name="Haridas S."/>
            <person name="Andreopoulos B."/>
            <person name="Riley R."/>
            <person name="LaButti K."/>
            <person name="Pangilinan J."/>
            <person name="Lipzen A."/>
            <person name="Amirebrahimi M."/>
            <person name="Yan J."/>
            <person name="Adam C."/>
            <person name="Keymanesh K."/>
            <person name="Ng V."/>
            <person name="Louie K."/>
            <person name="Northen T."/>
            <person name="Drula E."/>
            <person name="Henrissat B."/>
            <person name="Hsieh H.M."/>
            <person name="Youens-Clark K."/>
            <person name="Lutzoni F."/>
            <person name="Miadlikowska J."/>
            <person name="Eastwood D.C."/>
            <person name="Hamelin R.C."/>
            <person name="Grigoriev I.V."/>
            <person name="U'Ren J.M."/>
        </authorList>
    </citation>
    <scope>NUCLEOTIDE SEQUENCE [LARGE SCALE GENOMIC DNA]</scope>
    <source>
        <strain evidence="1 2">CBS 119005</strain>
    </source>
</reference>
<organism evidence="1 2">
    <name type="scientific">Hypoxylon rubiginosum</name>
    <dbReference type="NCBI Taxonomy" id="110542"/>
    <lineage>
        <taxon>Eukaryota</taxon>
        <taxon>Fungi</taxon>
        <taxon>Dikarya</taxon>
        <taxon>Ascomycota</taxon>
        <taxon>Pezizomycotina</taxon>
        <taxon>Sordariomycetes</taxon>
        <taxon>Xylariomycetidae</taxon>
        <taxon>Xylariales</taxon>
        <taxon>Hypoxylaceae</taxon>
        <taxon>Hypoxylon</taxon>
    </lineage>
</organism>
<name>A0ACB9YQG0_9PEZI</name>
<evidence type="ECO:0000313" key="2">
    <source>
        <dbReference type="Proteomes" id="UP001497700"/>
    </source>
</evidence>
<sequence>MLSTILLLLGLAVLYCSFNIISGLRSNIAAAKRSGLPYFLIPISPWNRIGQIFNKIWVPLFKKFPRKYWQDVEFILNTNWQYQENHKVFARLGDAFLIVSPGKIICFTENAEALHQITSKREAFPKPTEAYAILGQYGQNVVTLEGAQWRMHRKITSASFSEKNASLVFRESISQTLGLINIWLGPDGLGNKTFKTIEQDTASLMLNIIANIGFGLKILWPGQEFPADADPRLAKYATQEAPEGHTMSFVNALARTLDYLILLLVVPKWMLRIVPSKRAKVALEAESNFVGYLNEFLQEKIEDVRKGNSAEGLDIMGSLVRTSYGQQPENESASPGSGKKGPQIERLSDSEIIGNAFVNIVAGHESTANVLHFALVELATNPASQRRLQQDLDSILGDADPKTWDYDAKMNFLLSSMVGASVNETLRLVPPVVDIPKMVSPNQDQPITIEGEKYLLPRKATIGMVAVASQRNPRYWPTKPSKITDAETDIDDFVPERWLQTESTKNESTKVEGADTEDFGGYAGSDTSAQLYRPPRGAFIPFSDGARACLGRRMAIVELVSALAVIFQKYSMELAVDEWASDEKVEGMSKDEKARVYKMAQQQSRATVKGATSMITLKLHGNKHVPVRMVRRGEERFVGWMDL</sequence>
<dbReference type="Proteomes" id="UP001497700">
    <property type="component" value="Unassembled WGS sequence"/>
</dbReference>
<comment type="caution">
    <text evidence="1">The sequence shown here is derived from an EMBL/GenBank/DDBJ whole genome shotgun (WGS) entry which is preliminary data.</text>
</comment>
<keyword evidence="2" id="KW-1185">Reference proteome</keyword>